<reference evidence="3" key="1">
    <citation type="submission" date="2021-11" db="EMBL/GenBank/DDBJ databases">
        <authorList>
            <person name="Islam A."/>
            <person name="Islam S."/>
            <person name="Flora M.S."/>
            <person name="Rahman M."/>
            <person name="Ziaur R.M."/>
            <person name="Epstein J.H."/>
            <person name="Hassan M."/>
            <person name="Klassen M."/>
            <person name="Woodard K."/>
            <person name="Webb A."/>
            <person name="Webby R.J."/>
            <person name="El Zowalaty M.E."/>
        </authorList>
    </citation>
    <scope>NUCLEOTIDE SEQUENCE</scope>
    <source>
        <strain evidence="3">Pbs3</strain>
    </source>
</reference>
<dbReference type="AlphaFoldDB" id="A0AAU9LC98"/>
<evidence type="ECO:0000313" key="4">
    <source>
        <dbReference type="Proteomes" id="UP001160483"/>
    </source>
</evidence>
<dbReference type="Pfam" id="PF00595">
    <property type="entry name" value="PDZ"/>
    <property type="match status" value="1"/>
</dbReference>
<dbReference type="InterPro" id="IPR036034">
    <property type="entry name" value="PDZ_sf"/>
</dbReference>
<feature type="domain" description="PDZ" evidence="2">
    <location>
        <begin position="20"/>
        <end position="79"/>
    </location>
</feature>
<dbReference type="InterPro" id="IPR001478">
    <property type="entry name" value="PDZ"/>
</dbReference>
<feature type="region of interest" description="Disordered" evidence="1">
    <location>
        <begin position="1111"/>
        <end position="1134"/>
    </location>
</feature>
<organism evidence="3 4">
    <name type="scientific">Peronospora belbahrii</name>
    <dbReference type="NCBI Taxonomy" id="622444"/>
    <lineage>
        <taxon>Eukaryota</taxon>
        <taxon>Sar</taxon>
        <taxon>Stramenopiles</taxon>
        <taxon>Oomycota</taxon>
        <taxon>Peronosporomycetes</taxon>
        <taxon>Peronosporales</taxon>
        <taxon>Peronosporaceae</taxon>
        <taxon>Peronospora</taxon>
    </lineage>
</organism>
<feature type="compositionally biased region" description="Polar residues" evidence="1">
    <location>
        <begin position="1111"/>
        <end position="1127"/>
    </location>
</feature>
<feature type="region of interest" description="Disordered" evidence="1">
    <location>
        <begin position="96"/>
        <end position="175"/>
    </location>
</feature>
<dbReference type="PROSITE" id="PS50106">
    <property type="entry name" value="PDZ"/>
    <property type="match status" value="1"/>
</dbReference>
<feature type="compositionally biased region" description="Basic residues" evidence="1">
    <location>
        <begin position="154"/>
        <end position="167"/>
    </location>
</feature>
<feature type="compositionally biased region" description="Basic and acidic residues" evidence="1">
    <location>
        <begin position="461"/>
        <end position="471"/>
    </location>
</feature>
<feature type="compositionally biased region" description="Basic and acidic residues" evidence="1">
    <location>
        <begin position="347"/>
        <end position="358"/>
    </location>
</feature>
<evidence type="ECO:0000259" key="2">
    <source>
        <dbReference type="PROSITE" id="PS50106"/>
    </source>
</evidence>
<feature type="compositionally biased region" description="Basic and acidic residues" evidence="1">
    <location>
        <begin position="316"/>
        <end position="331"/>
    </location>
</feature>
<feature type="region of interest" description="Disordered" evidence="1">
    <location>
        <begin position="774"/>
        <end position="797"/>
    </location>
</feature>
<gene>
    <name evidence="3" type="ORF">PBS003_LOCUS8875</name>
</gene>
<dbReference type="Proteomes" id="UP001160483">
    <property type="component" value="Unassembled WGS sequence"/>
</dbReference>
<feature type="compositionally biased region" description="Basic and acidic residues" evidence="1">
    <location>
        <begin position="126"/>
        <end position="149"/>
    </location>
</feature>
<feature type="region of interest" description="Disordered" evidence="1">
    <location>
        <begin position="285"/>
        <end position="358"/>
    </location>
</feature>
<feature type="compositionally biased region" description="Basic and acidic residues" evidence="1">
    <location>
        <begin position="559"/>
        <end position="570"/>
    </location>
</feature>
<dbReference type="Gene3D" id="2.30.42.10">
    <property type="match status" value="1"/>
</dbReference>
<feature type="compositionally biased region" description="Polar residues" evidence="1">
    <location>
        <begin position="601"/>
        <end position="616"/>
    </location>
</feature>
<protein>
    <recommendedName>
        <fullName evidence="2">PDZ domain-containing protein</fullName>
    </recommendedName>
</protein>
<dbReference type="SUPFAM" id="SSF50156">
    <property type="entry name" value="PDZ domain-like"/>
    <property type="match status" value="1"/>
</dbReference>
<name>A0AAU9LC98_9STRA</name>
<comment type="caution">
    <text evidence="3">The sequence shown here is derived from an EMBL/GenBank/DDBJ whole genome shotgun (WGS) entry which is preliminary data.</text>
</comment>
<feature type="region of interest" description="Disordered" evidence="1">
    <location>
        <begin position="456"/>
        <end position="486"/>
    </location>
</feature>
<feature type="region of interest" description="Disordered" evidence="1">
    <location>
        <begin position="559"/>
        <end position="580"/>
    </location>
</feature>
<feature type="region of interest" description="Disordered" evidence="1">
    <location>
        <begin position="601"/>
        <end position="624"/>
    </location>
</feature>
<evidence type="ECO:0000256" key="1">
    <source>
        <dbReference type="SAM" id="MobiDB-lite"/>
    </source>
</evidence>
<evidence type="ECO:0000313" key="3">
    <source>
        <dbReference type="EMBL" id="CAH0482279.1"/>
    </source>
</evidence>
<sequence>MVQSPETEQLQDYLINWNVGPLGVVLRPDLGADMPPIVAQLLPQPSVLKLAGVQEGDLLISINGKKTTRIGYEKVVRLLFQERLPMVLHFRSPLSVSRGMTSDESMRTRTNSAIRHSPSLAIRPRSRSDMIEQKERNPGGPSREKEESCTPHQSTHKKTKPRGRHGTKKSETDDKRIRKQYSVVWERGSLGLSFRAYSSKVNVPCVDYISQTRGQGRGMDLVCINDVLIAINGEKTKALGVEKVLRWLHIVEKPVVLRFHASSNRVVDSMGKLVHVVATENVDTSARPRRLTLPQTQPESEPIPRPPRRNNSVDHSMQRMERGYGVEDTKENNNNNNKLQSTMPRRYSREREMDVDKQPIEKHDLSSPYKTRNTKAKERGRHTKTNNAIHAYGRGRDQMYQDGGAGEFCHEPLDVDALHVDSRIDKHVVISRRYQQHQDVTRVGQVRQAQLLPVRSRTKSAARDDLRRQHQSESMSAQLPNPIPITVPTRPRVASRESQGSNTPQLSFDEAAGVVARATGKSVEECEFGGVPVLKIKEGTVQSKLMYIYAKACLAKDGNLDDKSESKESQPARTTGNPLGRKNCSRYLSYTILQDDAVASNHVSSPENGCTNNESMPEQEEAHTDDIANSIESKSAGVSHHKMDESFAKMQKDISIQPQSASTPPLSSVVTSSLEISDIMSNVLAAPASVAGDFISLKDFVVKGGNLTERCTTPNLSRTATPMQTTDSGGECETIQEQGENFLANNTDETEALLEAIGEATSTAVGEETKLIEPKQASFNDNRLAADRDTVENQQAAESEKMIALEEKCADKNEQEHADDHNDTEVENADKDDDVSGMDSFNERDLTASVVSFDGLLHFSAKDDSHVEEEHKEFGVGVDDDELNVNINADGKQSMNILLDTTLDLVEEEDDHEVQALYEEQQNDKENEDHEEKEELEDGALSNVLVDELFRDKPDVREVIKDKPALMVLVKKSMIDEVQEILQSLQMELQFERHSIMAVGSIPSPPRTLQQDRDTEGEHCYRCEATGELAELNVASGQKELYCQECWELFFFSEDRKSPVTRVSKTLAPSEVGRLTADEDALDEALKYSFHDSSVTREDMIHPWQYRQDTNSMSSSIRDSNASSFTDQADETWL</sequence>
<dbReference type="EMBL" id="CAKKTJ010000333">
    <property type="protein sequence ID" value="CAH0482279.1"/>
    <property type="molecule type" value="Genomic_DNA"/>
</dbReference>
<feature type="compositionally biased region" description="Acidic residues" evidence="1">
    <location>
        <begin position="825"/>
        <end position="836"/>
    </location>
</feature>
<accession>A0AAU9LC98</accession>
<feature type="region of interest" description="Disordered" evidence="1">
    <location>
        <begin position="811"/>
        <end position="840"/>
    </location>
</feature>
<dbReference type="SMART" id="SM00228">
    <property type="entry name" value="PDZ"/>
    <property type="match status" value="1"/>
</dbReference>
<feature type="compositionally biased region" description="Basic and acidic residues" evidence="1">
    <location>
        <begin position="811"/>
        <end position="824"/>
    </location>
</feature>
<proteinExistence type="predicted"/>
<feature type="compositionally biased region" description="Polar residues" evidence="1">
    <location>
        <begin position="96"/>
        <end position="114"/>
    </location>
</feature>